<evidence type="ECO:0008006" key="3">
    <source>
        <dbReference type="Google" id="ProtNLM"/>
    </source>
</evidence>
<evidence type="ECO:0000313" key="2">
    <source>
        <dbReference type="Proteomes" id="UP000509702"/>
    </source>
</evidence>
<sequence>MTLALNALIKCVHKSLGEVCNEFQEISGISCDLMPEYLLTAGLYRSLKKLKSVGWVKPEANIRESMSEAGALGRGKFPEALNEAGRFDIFVYDTSEAPIGAIEVKRTINAHATIASDLSRLRSALKKSPKSSTIQYVGMAFLVANGDGARKSATERVDTRAHNIGEKSFGLNYQRSKDGIYRYGEDGGPESYTYRVSESEDQLIRFASCFWVLTR</sequence>
<protein>
    <recommendedName>
        <fullName evidence="3">Restriction endonuclease</fullName>
    </recommendedName>
</protein>
<gene>
    <name evidence="1" type="ORF">HUE56_16845</name>
</gene>
<dbReference type="RefSeq" id="WP_149196935.1">
    <property type="nucleotide sequence ID" value="NZ_BSOV01000003.1"/>
</dbReference>
<evidence type="ECO:0000313" key="1">
    <source>
        <dbReference type="EMBL" id="QKS52089.1"/>
    </source>
</evidence>
<name>A0A6N1AL66_9PROT</name>
<reference evidence="1 2" key="1">
    <citation type="submission" date="2020-06" db="EMBL/GenBank/DDBJ databases">
        <title>Complete genome of Azosprillum oryzae KACC14407.</title>
        <authorList>
            <person name="Kim M."/>
            <person name="Park Y.-J."/>
            <person name="Shin J.-H."/>
        </authorList>
    </citation>
    <scope>NUCLEOTIDE SEQUENCE [LARGE SCALE GENOMIC DNA]</scope>
    <source>
        <strain evidence="1 2">KACC 14407</strain>
    </source>
</reference>
<dbReference type="EMBL" id="CP054619">
    <property type="protein sequence ID" value="QKS52089.1"/>
    <property type="molecule type" value="Genomic_DNA"/>
</dbReference>
<dbReference type="KEGG" id="aoz:HUE56_16845"/>
<proteinExistence type="predicted"/>
<accession>A0A6N1AL66</accession>
<dbReference type="OrthoDB" id="9819953at2"/>
<organism evidence="1 2">
    <name type="scientific">Azospirillum oryzae</name>
    <dbReference type="NCBI Taxonomy" id="286727"/>
    <lineage>
        <taxon>Bacteria</taxon>
        <taxon>Pseudomonadati</taxon>
        <taxon>Pseudomonadota</taxon>
        <taxon>Alphaproteobacteria</taxon>
        <taxon>Rhodospirillales</taxon>
        <taxon>Azospirillaceae</taxon>
        <taxon>Azospirillum</taxon>
    </lineage>
</organism>
<dbReference type="Proteomes" id="UP000509702">
    <property type="component" value="Chromosome"/>
</dbReference>
<dbReference type="AlphaFoldDB" id="A0A6N1AL66"/>
<keyword evidence="2" id="KW-1185">Reference proteome</keyword>